<keyword evidence="5" id="KW-0190">Covalent protein-DNA linkage</keyword>
<evidence type="ECO:0000256" key="5">
    <source>
        <dbReference type="ARBA" id="ARBA00023124"/>
    </source>
</evidence>
<comment type="caution">
    <text evidence="9">The sequence shown here is derived from an EMBL/GenBank/DDBJ whole genome shotgun (WGS) entry which is preliminary data.</text>
</comment>
<evidence type="ECO:0000256" key="4">
    <source>
        <dbReference type="ARBA" id="ARBA00022801"/>
    </source>
</evidence>
<proteinExistence type="inferred from homology"/>
<evidence type="ECO:0000313" key="10">
    <source>
        <dbReference type="Proteomes" id="UP001596031"/>
    </source>
</evidence>
<dbReference type="InterPro" id="IPR036590">
    <property type="entry name" value="SRAP-like"/>
</dbReference>
<dbReference type="Pfam" id="PF02586">
    <property type="entry name" value="SRAP"/>
    <property type="match status" value="1"/>
</dbReference>
<comment type="similarity">
    <text evidence="1 8">Belongs to the SOS response-associated peptidase family.</text>
</comment>
<dbReference type="PANTHER" id="PTHR13604">
    <property type="entry name" value="DC12-RELATED"/>
    <property type="match status" value="1"/>
</dbReference>
<evidence type="ECO:0000256" key="6">
    <source>
        <dbReference type="ARBA" id="ARBA00023125"/>
    </source>
</evidence>
<gene>
    <name evidence="9" type="ORF">ACFPOU_03425</name>
</gene>
<keyword evidence="10" id="KW-1185">Reference proteome</keyword>
<dbReference type="Proteomes" id="UP001596031">
    <property type="component" value="Unassembled WGS sequence"/>
</dbReference>
<keyword evidence="3" id="KW-0227">DNA damage</keyword>
<dbReference type="GO" id="GO:0016787">
    <property type="term" value="F:hydrolase activity"/>
    <property type="evidence" value="ECO:0007669"/>
    <property type="project" value="UniProtKB-KW"/>
</dbReference>
<dbReference type="EC" id="3.4.-.-" evidence="8"/>
<dbReference type="SUPFAM" id="SSF143081">
    <property type="entry name" value="BB1717-like"/>
    <property type="match status" value="1"/>
</dbReference>
<dbReference type="Gene3D" id="3.90.1680.10">
    <property type="entry name" value="SOS response associated peptidase-like"/>
    <property type="match status" value="1"/>
</dbReference>
<evidence type="ECO:0000256" key="1">
    <source>
        <dbReference type="ARBA" id="ARBA00008136"/>
    </source>
</evidence>
<evidence type="ECO:0000256" key="3">
    <source>
        <dbReference type="ARBA" id="ARBA00022763"/>
    </source>
</evidence>
<protein>
    <recommendedName>
        <fullName evidence="8">Abasic site processing protein</fullName>
        <ecNumber evidence="8">3.4.-.-</ecNumber>
    </recommendedName>
</protein>
<dbReference type="RefSeq" id="WP_379717231.1">
    <property type="nucleotide sequence ID" value="NZ_JBHSMS010000013.1"/>
</dbReference>
<sequence length="229" mass="25961">MCSTMFSMCGRFDQSQTARFYASVFGWADAVYDSESTPAFNVPPGTYRPVMHIANGERRIDDVFWSYRAKWAEDKLPISINARLDKLTNRYWSRLLKNGRAIVPADGWYEWTGEKGKKQPWHIHRKDRAPLFMLALANFGTFTDHRAEAGFVLVTDAAADGMLDIHDRRPVVLEAADAALWLDPGLSPEQALELARQAALPPEAFEWFKVTPEVNRADVDSPRMALPMP</sequence>
<dbReference type="InterPro" id="IPR003738">
    <property type="entry name" value="SRAP"/>
</dbReference>
<evidence type="ECO:0000256" key="7">
    <source>
        <dbReference type="ARBA" id="ARBA00023239"/>
    </source>
</evidence>
<dbReference type="EMBL" id="JBHSMS010000013">
    <property type="protein sequence ID" value="MFC5510178.1"/>
    <property type="molecule type" value="Genomic_DNA"/>
</dbReference>
<accession>A0ABW0PD70</accession>
<keyword evidence="6" id="KW-0238">DNA-binding</keyword>
<name>A0ABW0PD70_9BURK</name>
<evidence type="ECO:0000256" key="8">
    <source>
        <dbReference type="RuleBase" id="RU364100"/>
    </source>
</evidence>
<organism evidence="9 10">
    <name type="scientific">Massilia jejuensis</name>
    <dbReference type="NCBI Taxonomy" id="648894"/>
    <lineage>
        <taxon>Bacteria</taxon>
        <taxon>Pseudomonadati</taxon>
        <taxon>Pseudomonadota</taxon>
        <taxon>Betaproteobacteria</taxon>
        <taxon>Burkholderiales</taxon>
        <taxon>Oxalobacteraceae</taxon>
        <taxon>Telluria group</taxon>
        <taxon>Massilia</taxon>
    </lineage>
</organism>
<reference evidence="10" key="1">
    <citation type="journal article" date="2019" name="Int. J. Syst. Evol. Microbiol.">
        <title>The Global Catalogue of Microorganisms (GCM) 10K type strain sequencing project: providing services to taxonomists for standard genome sequencing and annotation.</title>
        <authorList>
            <consortium name="The Broad Institute Genomics Platform"/>
            <consortium name="The Broad Institute Genome Sequencing Center for Infectious Disease"/>
            <person name="Wu L."/>
            <person name="Ma J."/>
        </authorList>
    </citation>
    <scope>NUCLEOTIDE SEQUENCE [LARGE SCALE GENOMIC DNA]</scope>
    <source>
        <strain evidence="10">CCUG 38813</strain>
    </source>
</reference>
<evidence type="ECO:0000313" key="9">
    <source>
        <dbReference type="EMBL" id="MFC5510178.1"/>
    </source>
</evidence>
<keyword evidence="2 8" id="KW-0645">Protease</keyword>
<keyword evidence="4 8" id="KW-0378">Hydrolase</keyword>
<keyword evidence="7" id="KW-0456">Lyase</keyword>
<evidence type="ECO:0000256" key="2">
    <source>
        <dbReference type="ARBA" id="ARBA00022670"/>
    </source>
</evidence>
<dbReference type="PANTHER" id="PTHR13604:SF0">
    <property type="entry name" value="ABASIC SITE PROCESSING PROTEIN HMCES"/>
    <property type="match status" value="1"/>
</dbReference>